<name>A0A3D8VBZ3_9GAMM</name>
<dbReference type="Proteomes" id="UP000256829">
    <property type="component" value="Unassembled WGS sequence"/>
</dbReference>
<dbReference type="AlphaFoldDB" id="A0A3D8VBZ3"/>
<accession>A0A3D8VBZ3</accession>
<sequence>MFRIHALPAAQFQPLFALSDDALATRDIRSVVADEAHSFPCRVSLRDAEPGERLLLLPYEHHAVATPYRASGPIFVREAATDAVFDVGEVPDQLRRRLLSVRAYGDGLMRIADVVEGKEIETLVAKFLARPDVDTLHVHFARYGCYACRITRAG</sequence>
<dbReference type="PIRSF" id="PIRSF034110">
    <property type="entry name" value="DUF1203"/>
    <property type="match status" value="1"/>
</dbReference>
<comment type="caution">
    <text evidence="1">The sequence shown here is derived from an EMBL/GenBank/DDBJ whole genome shotgun (WGS) entry which is preliminary data.</text>
</comment>
<proteinExistence type="predicted"/>
<keyword evidence="2" id="KW-1185">Reference proteome</keyword>
<dbReference type="InterPro" id="IPR009593">
    <property type="entry name" value="DUF1203"/>
</dbReference>
<dbReference type="RefSeq" id="WP_115842690.1">
    <property type="nucleotide sequence ID" value="NZ_CP183976.1"/>
</dbReference>
<gene>
    <name evidence="1" type="ORF">DX912_11665</name>
</gene>
<protein>
    <submittedName>
        <fullName evidence="1">DUF1203 domain-containing protein</fullName>
    </submittedName>
</protein>
<evidence type="ECO:0000313" key="1">
    <source>
        <dbReference type="EMBL" id="RDY66769.1"/>
    </source>
</evidence>
<evidence type="ECO:0000313" key="2">
    <source>
        <dbReference type="Proteomes" id="UP000256829"/>
    </source>
</evidence>
<reference evidence="1 2" key="1">
    <citation type="submission" date="2018-08" db="EMBL/GenBank/DDBJ databases">
        <title>Lysobacter soli KCTC 22011, whole genome shotgun sequence.</title>
        <authorList>
            <person name="Zhang X."/>
            <person name="Feng G."/>
            <person name="Zhu H."/>
        </authorList>
    </citation>
    <scope>NUCLEOTIDE SEQUENCE [LARGE SCALE GENOMIC DNA]</scope>
    <source>
        <strain evidence="1 2">KCTC 22011</strain>
    </source>
</reference>
<organism evidence="1 2">
    <name type="scientific">Lysobacter soli</name>
    <dbReference type="NCBI Taxonomy" id="453783"/>
    <lineage>
        <taxon>Bacteria</taxon>
        <taxon>Pseudomonadati</taxon>
        <taxon>Pseudomonadota</taxon>
        <taxon>Gammaproteobacteria</taxon>
        <taxon>Lysobacterales</taxon>
        <taxon>Lysobacteraceae</taxon>
        <taxon>Lysobacter</taxon>
    </lineage>
</organism>
<dbReference type="Pfam" id="PF06718">
    <property type="entry name" value="DUF1203"/>
    <property type="match status" value="1"/>
</dbReference>
<dbReference type="EMBL" id="QTJR01000007">
    <property type="protein sequence ID" value="RDY66769.1"/>
    <property type="molecule type" value="Genomic_DNA"/>
</dbReference>